<keyword evidence="2 5" id="KW-0378">Hydrolase</keyword>
<evidence type="ECO:0000256" key="4">
    <source>
        <dbReference type="ARBA" id="ARBA00023098"/>
    </source>
</evidence>
<dbReference type="GO" id="GO:0005829">
    <property type="term" value="C:cytosol"/>
    <property type="evidence" value="ECO:0007669"/>
    <property type="project" value="TreeGrafter"/>
</dbReference>
<dbReference type="InParanoid" id="A0A0D2A3Z5"/>
<evidence type="ECO:0000256" key="6">
    <source>
        <dbReference type="RuleBase" id="RU362103"/>
    </source>
</evidence>
<dbReference type="GO" id="GO:0004623">
    <property type="term" value="F:phospholipase A2 activity"/>
    <property type="evidence" value="ECO:0007669"/>
    <property type="project" value="TreeGrafter"/>
</dbReference>
<dbReference type="HOGENOM" id="CLU_013227_1_0_1"/>
<dbReference type="PROSITE" id="PS51210">
    <property type="entry name" value="PLA2C"/>
    <property type="match status" value="1"/>
</dbReference>
<keyword evidence="9" id="KW-1185">Reference proteome</keyword>
<proteinExistence type="inferred from homology"/>
<dbReference type="InterPro" id="IPR016035">
    <property type="entry name" value="Acyl_Trfase/lysoPLipase"/>
</dbReference>
<evidence type="ECO:0000313" key="9">
    <source>
        <dbReference type="Proteomes" id="UP000053259"/>
    </source>
</evidence>
<keyword evidence="4 5" id="KW-0443">Lipid metabolism</keyword>
<dbReference type="GO" id="GO:0004622">
    <property type="term" value="F:phosphatidylcholine lysophospholipase activity"/>
    <property type="evidence" value="ECO:0007669"/>
    <property type="project" value="UniProtKB-EC"/>
</dbReference>
<dbReference type="AlphaFoldDB" id="A0A0D2A3Z5"/>
<dbReference type="PANTHER" id="PTHR10728:SF40">
    <property type="entry name" value="PATATIN FAMILY PROTEIN"/>
    <property type="match status" value="1"/>
</dbReference>
<reference evidence="8 9" key="1">
    <citation type="submission" date="2015-01" db="EMBL/GenBank/DDBJ databases">
        <title>The Genome Sequence of Ochroconis gallopava CBS43764.</title>
        <authorList>
            <consortium name="The Broad Institute Genomics Platform"/>
            <person name="Cuomo C."/>
            <person name="de Hoog S."/>
            <person name="Gorbushina A."/>
            <person name="Stielow B."/>
            <person name="Teixiera M."/>
            <person name="Abouelleil A."/>
            <person name="Chapman S.B."/>
            <person name="Priest M."/>
            <person name="Young S.K."/>
            <person name="Wortman J."/>
            <person name="Nusbaum C."/>
            <person name="Birren B."/>
        </authorList>
    </citation>
    <scope>NUCLEOTIDE SEQUENCE [LARGE SCALE GENOMIC DNA]</scope>
    <source>
        <strain evidence="8 9">CBS 43764</strain>
    </source>
</reference>
<dbReference type="Gene3D" id="3.40.1090.10">
    <property type="entry name" value="Cytosolic phospholipase A2 catalytic domain"/>
    <property type="match status" value="1"/>
</dbReference>
<feature type="domain" description="PLA2c" evidence="7">
    <location>
        <begin position="1"/>
        <end position="535"/>
    </location>
</feature>
<evidence type="ECO:0000256" key="2">
    <source>
        <dbReference type="ARBA" id="ARBA00022801"/>
    </source>
</evidence>
<sequence length="535" mass="59881">MAIDPQEVHPDDVPTIALGGSGGGLRAMITVLGFCNESKKAKLWDTFTYVAGTSGSCWSLAAYYTFGEASMSKVIEHCKHRLHPHHPFSYHAIRELLTKGAYATLGPLIQKRKSGLNTVAMDFYSVLTTGYLFLHKDPALTPGGPGLDTKKEVAGYHSEWFKWSNALLQDGKQPLPILTAVRHERPWITSGVMQDSWFQWFEMTPFEVGCDELQAWVPTWGFGRPFYGGKSQTQLPEQSLALLLGLCTSAPAAHLKSYVDVIERNLSSGFFGNLIRAIARRVTTFWGEQGMRIFQMHHPIHACNEHNFLFRLNANDKSKSETDADLSIAQFPRLHLIDAGVDNNCPTYVLLHPSRKVDVIITVDASSDVRRNLFQTNINRIGSRRKLQFCKRSSPKKDGSTNESGCLKDMYAQIYDGTIMEHRPETVVDLYGNVIVNPPAPPSKKDCTMIYVPLLPNENAVKGFDPLTAKFARSFNLIWTPEQVESLTQVAAANFREGEETIKAVLLETWLKKKAMRESRGDSLSTTQKINEAVR</sequence>
<evidence type="ECO:0000256" key="3">
    <source>
        <dbReference type="ARBA" id="ARBA00022963"/>
    </source>
</evidence>
<dbReference type="EC" id="3.1.1.5" evidence="6"/>
<keyword evidence="3 5" id="KW-0442">Lipid degradation</keyword>
<evidence type="ECO:0000313" key="8">
    <source>
        <dbReference type="EMBL" id="KIW01190.1"/>
    </source>
</evidence>
<evidence type="ECO:0000256" key="1">
    <source>
        <dbReference type="ARBA" id="ARBA00008780"/>
    </source>
</evidence>
<comment type="similarity">
    <text evidence="1 6">Belongs to the lysophospholipase family.</text>
</comment>
<gene>
    <name evidence="8" type="ORF">PV09_07239</name>
</gene>
<dbReference type="GeneID" id="27315212"/>
<dbReference type="RefSeq" id="XP_016211059.1">
    <property type="nucleotide sequence ID" value="XM_016360983.1"/>
</dbReference>
<dbReference type="Pfam" id="PF01735">
    <property type="entry name" value="PLA2_B"/>
    <property type="match status" value="1"/>
</dbReference>
<organism evidence="8 9">
    <name type="scientific">Verruconis gallopava</name>
    <dbReference type="NCBI Taxonomy" id="253628"/>
    <lineage>
        <taxon>Eukaryota</taxon>
        <taxon>Fungi</taxon>
        <taxon>Dikarya</taxon>
        <taxon>Ascomycota</taxon>
        <taxon>Pezizomycotina</taxon>
        <taxon>Dothideomycetes</taxon>
        <taxon>Pleosporomycetidae</taxon>
        <taxon>Venturiales</taxon>
        <taxon>Sympoventuriaceae</taxon>
        <taxon>Verruconis</taxon>
    </lineage>
</organism>
<dbReference type="VEuPathDB" id="FungiDB:PV09_07239"/>
<dbReference type="SUPFAM" id="SSF52151">
    <property type="entry name" value="FabD/lysophospholipase-like"/>
    <property type="match status" value="1"/>
</dbReference>
<evidence type="ECO:0000256" key="5">
    <source>
        <dbReference type="PROSITE-ProRule" id="PRU00555"/>
    </source>
</evidence>
<protein>
    <recommendedName>
        <fullName evidence="6">Lysophospholipase</fullName>
        <ecNumber evidence="6">3.1.1.5</ecNumber>
    </recommendedName>
</protein>
<dbReference type="PANTHER" id="PTHR10728">
    <property type="entry name" value="CYTOSOLIC PHOSPHOLIPASE A2"/>
    <property type="match status" value="1"/>
</dbReference>
<name>A0A0D2A3Z5_9PEZI</name>
<dbReference type="OrthoDB" id="6121437at2759"/>
<comment type="catalytic activity">
    <reaction evidence="6">
        <text>a 1-acyl-sn-glycero-3-phosphocholine + H2O = sn-glycerol 3-phosphocholine + a fatty acid + H(+)</text>
        <dbReference type="Rhea" id="RHEA:15177"/>
        <dbReference type="ChEBI" id="CHEBI:15377"/>
        <dbReference type="ChEBI" id="CHEBI:15378"/>
        <dbReference type="ChEBI" id="CHEBI:16870"/>
        <dbReference type="ChEBI" id="CHEBI:28868"/>
        <dbReference type="ChEBI" id="CHEBI:58168"/>
        <dbReference type="EC" id="3.1.1.5"/>
    </reaction>
</comment>
<dbReference type="STRING" id="253628.A0A0D2A3Z5"/>
<evidence type="ECO:0000259" key="7">
    <source>
        <dbReference type="PROSITE" id="PS51210"/>
    </source>
</evidence>
<dbReference type="Proteomes" id="UP000053259">
    <property type="component" value="Unassembled WGS sequence"/>
</dbReference>
<dbReference type="GO" id="GO:0046475">
    <property type="term" value="P:glycerophospholipid catabolic process"/>
    <property type="evidence" value="ECO:0007669"/>
    <property type="project" value="TreeGrafter"/>
</dbReference>
<dbReference type="InterPro" id="IPR002642">
    <property type="entry name" value="LysoPLipase_cat_dom"/>
</dbReference>
<accession>A0A0D2A3Z5</accession>
<dbReference type="EMBL" id="KN847556">
    <property type="protein sequence ID" value="KIW01190.1"/>
    <property type="molecule type" value="Genomic_DNA"/>
</dbReference>